<comment type="function">
    <text evidence="5">One of the proteins that surrounds the polypeptide exit tunnel on the outside of the subunit.</text>
</comment>
<evidence type="ECO:0000256" key="5">
    <source>
        <dbReference type="HAMAP-Rule" id="MF_01326"/>
    </source>
</evidence>
<reference evidence="8 9" key="1">
    <citation type="submission" date="2018-02" db="EMBL/GenBank/DDBJ databases">
        <title>Genomic Reconstructions from Amazon Rainforest and Pasture Soil Reveal Novel Insights into the Physiology of Candidate Phyla in Tropical Sites.</title>
        <authorList>
            <person name="Kroeger M.E."/>
            <person name="Delmont T."/>
            <person name="Eren A.M."/>
            <person name="Guo J."/>
            <person name="Meyer K.M."/>
            <person name="Khan K."/>
            <person name="Rodrigues J.L.M."/>
            <person name="Bohannan B.J.M."/>
            <person name="Tringe S."/>
            <person name="Borges C.D."/>
            <person name="Tiedje J."/>
            <person name="Tsai S.M."/>
            <person name="Nusslein K."/>
        </authorList>
    </citation>
    <scope>NUCLEOTIDE SEQUENCE [LARGE SCALE GENOMIC DNA]</scope>
    <source>
        <strain evidence="8">Amazon FNV 2010 28 9</strain>
    </source>
</reference>
<keyword evidence="5" id="KW-0699">rRNA-binding</keyword>
<dbReference type="InterPro" id="IPR041988">
    <property type="entry name" value="Ribosomal_uL24_KOW"/>
</dbReference>
<dbReference type="SMART" id="SM00739">
    <property type="entry name" value="KOW"/>
    <property type="match status" value="1"/>
</dbReference>
<comment type="caution">
    <text evidence="8">The sequence shown here is derived from an EMBL/GenBank/DDBJ whole genome shotgun (WGS) entry which is preliminary data.</text>
</comment>
<dbReference type="GO" id="GO:0003735">
    <property type="term" value="F:structural constituent of ribosome"/>
    <property type="evidence" value="ECO:0007669"/>
    <property type="project" value="InterPro"/>
</dbReference>
<dbReference type="GO" id="GO:0005840">
    <property type="term" value="C:ribosome"/>
    <property type="evidence" value="ECO:0007669"/>
    <property type="project" value="UniProtKB-KW"/>
</dbReference>
<evidence type="ECO:0000256" key="1">
    <source>
        <dbReference type="ARBA" id="ARBA00010618"/>
    </source>
</evidence>
<dbReference type="InterPro" id="IPR057264">
    <property type="entry name" value="Ribosomal_uL24_C"/>
</dbReference>
<proteinExistence type="inferred from homology"/>
<feature type="region of interest" description="Disordered" evidence="6">
    <location>
        <begin position="1"/>
        <end position="22"/>
    </location>
</feature>
<accession>A0A317JPQ1</accession>
<dbReference type="Pfam" id="PF17136">
    <property type="entry name" value="ribosomal_L24"/>
    <property type="match status" value="1"/>
</dbReference>
<dbReference type="PANTHER" id="PTHR12903">
    <property type="entry name" value="MITOCHONDRIAL RIBOSOMAL PROTEIN L24"/>
    <property type="match status" value="1"/>
</dbReference>
<dbReference type="AlphaFoldDB" id="A0A317JPQ1"/>
<gene>
    <name evidence="5 8" type="primary">rplX</name>
    <name evidence="8" type="ORF">C5B42_04035</name>
</gene>
<evidence type="ECO:0000313" key="8">
    <source>
        <dbReference type="EMBL" id="PWU23127.1"/>
    </source>
</evidence>
<dbReference type="HAMAP" id="MF_01326_B">
    <property type="entry name" value="Ribosomal_uL24_B"/>
    <property type="match status" value="1"/>
</dbReference>
<organism evidence="8 9">
    <name type="scientific">Candidatus Cerribacteria bacterium 'Amazon FNV 2010 28 9'</name>
    <dbReference type="NCBI Taxonomy" id="2081795"/>
    <lineage>
        <taxon>Bacteria</taxon>
        <taxon>Candidatus Cerribacteria</taxon>
    </lineage>
</organism>
<dbReference type="Proteomes" id="UP000246104">
    <property type="component" value="Unassembled WGS sequence"/>
</dbReference>
<dbReference type="EMBL" id="PSRQ01000045">
    <property type="protein sequence ID" value="PWU23127.1"/>
    <property type="molecule type" value="Genomic_DNA"/>
</dbReference>
<dbReference type="InterPro" id="IPR008991">
    <property type="entry name" value="Translation_prot_SH3-like_sf"/>
</dbReference>
<dbReference type="NCBIfam" id="TIGR01079">
    <property type="entry name" value="rplX_bact"/>
    <property type="match status" value="1"/>
</dbReference>
<evidence type="ECO:0000256" key="3">
    <source>
        <dbReference type="ARBA" id="ARBA00023274"/>
    </source>
</evidence>
<dbReference type="Pfam" id="PF00467">
    <property type="entry name" value="KOW"/>
    <property type="match status" value="1"/>
</dbReference>
<evidence type="ECO:0000256" key="6">
    <source>
        <dbReference type="SAM" id="MobiDB-lite"/>
    </source>
</evidence>
<dbReference type="InterPro" id="IPR005824">
    <property type="entry name" value="KOW"/>
</dbReference>
<evidence type="ECO:0000256" key="4">
    <source>
        <dbReference type="ARBA" id="ARBA00035206"/>
    </source>
</evidence>
<evidence type="ECO:0000259" key="7">
    <source>
        <dbReference type="SMART" id="SM00739"/>
    </source>
</evidence>
<comment type="function">
    <text evidence="5">One of two assembly initiator proteins, it binds directly to the 5'-end of the 23S rRNA, where it nucleates assembly of the 50S subunit.</text>
</comment>
<keyword evidence="3 5" id="KW-0687">Ribonucleoprotein</keyword>
<comment type="subunit">
    <text evidence="5">Part of the 50S ribosomal subunit.</text>
</comment>
<dbReference type="GO" id="GO:0019843">
    <property type="term" value="F:rRNA binding"/>
    <property type="evidence" value="ECO:0007669"/>
    <property type="project" value="UniProtKB-UniRule"/>
</dbReference>
<protein>
    <recommendedName>
        <fullName evidence="4 5">Large ribosomal subunit protein uL24</fullName>
    </recommendedName>
</protein>
<keyword evidence="2 5" id="KW-0689">Ribosomal protein</keyword>
<name>A0A317JPQ1_9BACT</name>
<dbReference type="CDD" id="cd06089">
    <property type="entry name" value="KOW_RPL26"/>
    <property type="match status" value="1"/>
</dbReference>
<evidence type="ECO:0000256" key="2">
    <source>
        <dbReference type="ARBA" id="ARBA00022980"/>
    </source>
</evidence>
<dbReference type="GO" id="GO:1990904">
    <property type="term" value="C:ribonucleoprotein complex"/>
    <property type="evidence" value="ECO:0007669"/>
    <property type="project" value="UniProtKB-KW"/>
</dbReference>
<dbReference type="SUPFAM" id="SSF50104">
    <property type="entry name" value="Translation proteins SH3-like domain"/>
    <property type="match status" value="1"/>
</dbReference>
<comment type="similarity">
    <text evidence="1 5">Belongs to the universal ribosomal protein uL24 family.</text>
</comment>
<dbReference type="GO" id="GO:0006412">
    <property type="term" value="P:translation"/>
    <property type="evidence" value="ECO:0007669"/>
    <property type="project" value="UniProtKB-UniRule"/>
</dbReference>
<feature type="domain" description="KOW" evidence="7">
    <location>
        <begin position="2"/>
        <end position="29"/>
    </location>
</feature>
<sequence length="101" mass="11330">MKFKVNDNVQVTAGKDNGKHGKITKVFPKEDRVLVAGVNMYVKHVKPMQGRPGEKVRRERPLSTANVAIMNPDTGKVDRIGYKIVEGKKVRVFKKTGVEIK</sequence>
<dbReference type="InterPro" id="IPR003256">
    <property type="entry name" value="Ribosomal_uL24"/>
</dbReference>
<dbReference type="Gene3D" id="2.30.30.30">
    <property type="match status" value="1"/>
</dbReference>
<evidence type="ECO:0000313" key="9">
    <source>
        <dbReference type="Proteomes" id="UP000246104"/>
    </source>
</evidence>
<dbReference type="InterPro" id="IPR014722">
    <property type="entry name" value="Rib_uL2_dom2"/>
</dbReference>
<keyword evidence="5" id="KW-0694">RNA-binding</keyword>